<dbReference type="InterPro" id="IPR027417">
    <property type="entry name" value="P-loop_NTPase"/>
</dbReference>
<evidence type="ECO:0000313" key="1">
    <source>
        <dbReference type="EMBL" id="GFD60004.1"/>
    </source>
</evidence>
<protein>
    <submittedName>
        <fullName evidence="1">Uncharacterized protein</fullName>
    </submittedName>
</protein>
<organism evidence="1">
    <name type="scientific">Tanacetum cinerariifolium</name>
    <name type="common">Dalmatian daisy</name>
    <name type="synonym">Chrysanthemum cinerariifolium</name>
    <dbReference type="NCBI Taxonomy" id="118510"/>
    <lineage>
        <taxon>Eukaryota</taxon>
        <taxon>Viridiplantae</taxon>
        <taxon>Streptophyta</taxon>
        <taxon>Embryophyta</taxon>
        <taxon>Tracheophyta</taxon>
        <taxon>Spermatophyta</taxon>
        <taxon>Magnoliopsida</taxon>
        <taxon>eudicotyledons</taxon>
        <taxon>Gunneridae</taxon>
        <taxon>Pentapetalae</taxon>
        <taxon>asterids</taxon>
        <taxon>campanulids</taxon>
        <taxon>Asterales</taxon>
        <taxon>Asteraceae</taxon>
        <taxon>Asteroideae</taxon>
        <taxon>Anthemideae</taxon>
        <taxon>Anthemidinae</taxon>
        <taxon>Tanacetum</taxon>
    </lineage>
</organism>
<gene>
    <name evidence="1" type="ORF">Tci_931973</name>
</gene>
<name>A0A699XVL8_TANCI</name>
<sequence length="75" mass="8575">MQAFEEALRLQDQIEKVLVEFETNYTDDLVEKLADLQERFEALGGYTMQAKAEEILEGLGFTTEELQKPLKSFSG</sequence>
<proteinExistence type="predicted"/>
<accession>A0A699XVL8</accession>
<comment type="caution">
    <text evidence="1">The sequence shown here is derived from an EMBL/GenBank/DDBJ whole genome shotgun (WGS) entry which is preliminary data.</text>
</comment>
<feature type="non-terminal residue" evidence="1">
    <location>
        <position position="75"/>
    </location>
</feature>
<dbReference type="Gene3D" id="3.40.50.300">
    <property type="entry name" value="P-loop containing nucleotide triphosphate hydrolases"/>
    <property type="match status" value="1"/>
</dbReference>
<dbReference type="AlphaFoldDB" id="A0A699XVL8"/>
<reference evidence="1" key="1">
    <citation type="journal article" date="2019" name="Sci. Rep.">
        <title>Draft genome of Tanacetum cinerariifolium, the natural source of mosquito coil.</title>
        <authorList>
            <person name="Yamashiro T."/>
            <person name="Shiraishi A."/>
            <person name="Satake H."/>
            <person name="Nakayama K."/>
        </authorList>
    </citation>
    <scope>NUCLEOTIDE SEQUENCE</scope>
</reference>
<dbReference type="EMBL" id="BKCJ011872226">
    <property type="protein sequence ID" value="GFD60004.1"/>
    <property type="molecule type" value="Genomic_DNA"/>
</dbReference>